<evidence type="ECO:0000256" key="2">
    <source>
        <dbReference type="SAM" id="SignalP"/>
    </source>
</evidence>
<feature type="compositionally biased region" description="Basic and acidic residues" evidence="1">
    <location>
        <begin position="198"/>
        <end position="208"/>
    </location>
</feature>
<evidence type="ECO:0008006" key="5">
    <source>
        <dbReference type="Google" id="ProtNLM"/>
    </source>
</evidence>
<name>W9QTL4_9ROSA</name>
<dbReference type="PROSITE" id="PS51257">
    <property type="entry name" value="PROKAR_LIPOPROTEIN"/>
    <property type="match status" value="1"/>
</dbReference>
<evidence type="ECO:0000313" key="4">
    <source>
        <dbReference type="Proteomes" id="UP000030645"/>
    </source>
</evidence>
<dbReference type="eggNOG" id="ENOG502QS3H">
    <property type="taxonomic scope" value="Eukaryota"/>
</dbReference>
<feature type="chain" id="PRO_5004932145" description="Myb-like protein X" evidence="2">
    <location>
        <begin position="31"/>
        <end position="575"/>
    </location>
</feature>
<feature type="compositionally biased region" description="Low complexity" evidence="1">
    <location>
        <begin position="415"/>
        <end position="425"/>
    </location>
</feature>
<feature type="compositionally biased region" description="Basic and acidic residues" evidence="1">
    <location>
        <begin position="100"/>
        <end position="123"/>
    </location>
</feature>
<accession>W9QTL4</accession>
<feature type="compositionally biased region" description="Basic and acidic residues" evidence="1">
    <location>
        <begin position="38"/>
        <end position="56"/>
    </location>
</feature>
<feature type="compositionally biased region" description="Basic and acidic residues" evidence="1">
    <location>
        <begin position="65"/>
        <end position="85"/>
    </location>
</feature>
<dbReference type="Proteomes" id="UP000030645">
    <property type="component" value="Unassembled WGS sequence"/>
</dbReference>
<evidence type="ECO:0000313" key="3">
    <source>
        <dbReference type="EMBL" id="EXB39886.1"/>
    </source>
</evidence>
<feature type="compositionally biased region" description="Basic and acidic residues" evidence="1">
    <location>
        <begin position="130"/>
        <end position="162"/>
    </location>
</feature>
<dbReference type="PANTHER" id="PTHR34660">
    <property type="entry name" value="MYB-LIKE PROTEIN X"/>
    <property type="match status" value="1"/>
</dbReference>
<dbReference type="PANTHER" id="PTHR34660:SF3">
    <property type="entry name" value="RRM DOMAIN-CONTAINING PROTEIN"/>
    <property type="match status" value="1"/>
</dbReference>
<proteinExistence type="predicted"/>
<feature type="compositionally biased region" description="Basic residues" evidence="1">
    <location>
        <begin position="86"/>
        <end position="99"/>
    </location>
</feature>
<reference evidence="4" key="1">
    <citation type="submission" date="2013-01" db="EMBL/GenBank/DDBJ databases">
        <title>Draft Genome Sequence of a Mulberry Tree, Morus notabilis C.K. Schneid.</title>
        <authorList>
            <person name="He N."/>
            <person name="Zhao S."/>
        </authorList>
    </citation>
    <scope>NUCLEOTIDE SEQUENCE</scope>
</reference>
<feature type="compositionally biased region" description="Polar residues" evidence="1">
    <location>
        <begin position="250"/>
        <end position="260"/>
    </location>
</feature>
<organism evidence="3 4">
    <name type="scientific">Morus notabilis</name>
    <dbReference type="NCBI Taxonomy" id="981085"/>
    <lineage>
        <taxon>Eukaryota</taxon>
        <taxon>Viridiplantae</taxon>
        <taxon>Streptophyta</taxon>
        <taxon>Embryophyta</taxon>
        <taxon>Tracheophyta</taxon>
        <taxon>Spermatophyta</taxon>
        <taxon>Magnoliopsida</taxon>
        <taxon>eudicotyledons</taxon>
        <taxon>Gunneridae</taxon>
        <taxon>Pentapetalae</taxon>
        <taxon>rosids</taxon>
        <taxon>fabids</taxon>
        <taxon>Rosales</taxon>
        <taxon>Moraceae</taxon>
        <taxon>Moreae</taxon>
        <taxon>Morus</taxon>
    </lineage>
</organism>
<feature type="compositionally biased region" description="Basic and acidic residues" evidence="1">
    <location>
        <begin position="272"/>
        <end position="370"/>
    </location>
</feature>
<gene>
    <name evidence="3" type="ORF">L484_002068</name>
</gene>
<feature type="signal peptide" evidence="2">
    <location>
        <begin position="1"/>
        <end position="30"/>
    </location>
</feature>
<sequence length="575" mass="65161">MGLRSRSLPVAISAVALVSCVVEFCAMSRCFPFPPPGYERKARNDDGDLLEKEKQREKKHKKEKRDKEKGEGKEKREKDRSDGKHREKKDKREKHKDRDKKKDKEKDRDKSKDKSKSSDEKRLSGQPDSHVGEKLTQKEGKQKDTSADKKFSGQIEGHKAEKLSQNSSLDDESKYVKEFGRRIKDQATGTANQLEKFSGTDRKKDEGMLRLVGKSTSNLAADKEKDKRTEVRTTDGQSTRDGTNVGGNAMVQNTTTTAQTKFEVLPKLLDNNVDRRMEGNENTKDRESNDKRAVKSKEKDKEKKSHGKDKDRDKEKKKEDREKRREEKQKKKEEKEKKKEERAKEKIQPKITEPDKLRASNKHDIVDNHAIKGPQLPKDSNNNAPNDVNLKKRKDVETNGVLHAHDILPGKVARTTPSSSSHPSTQNGRILEPCQASVRASEIKEASNNLKMDNKELKINGIIEAQPLSVSRVKPKSATAVADPVAESSSRPPHPDYSVSRPPHPDSKYLSQVYSVPKMEWSDYDDQEWLFSSNASQPKKPKVESSAVEETPLVWAEARQIGSADICALPYVIPY</sequence>
<dbReference type="STRING" id="981085.W9QTL4"/>
<keyword evidence="2" id="KW-0732">Signal</keyword>
<dbReference type="AlphaFoldDB" id="W9QTL4"/>
<keyword evidence="4" id="KW-1185">Reference proteome</keyword>
<protein>
    <recommendedName>
        <fullName evidence="5">Myb-like protein X</fullName>
    </recommendedName>
</protein>
<feature type="region of interest" description="Disordered" evidence="1">
    <location>
        <begin position="186"/>
        <end position="432"/>
    </location>
</feature>
<evidence type="ECO:0000256" key="1">
    <source>
        <dbReference type="SAM" id="MobiDB-lite"/>
    </source>
</evidence>
<feature type="region of interest" description="Disordered" evidence="1">
    <location>
        <begin position="472"/>
        <end position="509"/>
    </location>
</feature>
<dbReference type="EMBL" id="KE343738">
    <property type="protein sequence ID" value="EXB39886.1"/>
    <property type="molecule type" value="Genomic_DNA"/>
</dbReference>
<feature type="compositionally biased region" description="Basic and acidic residues" evidence="1">
    <location>
        <begin position="221"/>
        <end position="233"/>
    </location>
</feature>
<feature type="region of interest" description="Disordered" evidence="1">
    <location>
        <begin position="32"/>
        <end position="171"/>
    </location>
</feature>